<sequence length="36" mass="4391">MIIFLTQYPPFLDYIIYELDYNSTNVSYKLKETIIK</sequence>
<proteinExistence type="predicted"/>
<evidence type="ECO:0000313" key="1">
    <source>
        <dbReference type="EMBL" id="SVC68676.1"/>
    </source>
</evidence>
<dbReference type="AlphaFoldDB" id="A0A382P5V6"/>
<name>A0A382P5V6_9ZZZZ</name>
<gene>
    <name evidence="1" type="ORF">METZ01_LOCUS321530</name>
</gene>
<dbReference type="EMBL" id="UINC01105045">
    <property type="protein sequence ID" value="SVC68676.1"/>
    <property type="molecule type" value="Genomic_DNA"/>
</dbReference>
<protein>
    <submittedName>
        <fullName evidence="1">Uncharacterized protein</fullName>
    </submittedName>
</protein>
<organism evidence="1">
    <name type="scientific">marine metagenome</name>
    <dbReference type="NCBI Taxonomy" id="408172"/>
    <lineage>
        <taxon>unclassified sequences</taxon>
        <taxon>metagenomes</taxon>
        <taxon>ecological metagenomes</taxon>
    </lineage>
</organism>
<reference evidence="1" key="1">
    <citation type="submission" date="2018-05" db="EMBL/GenBank/DDBJ databases">
        <authorList>
            <person name="Lanie J.A."/>
            <person name="Ng W.-L."/>
            <person name="Kazmierczak K.M."/>
            <person name="Andrzejewski T.M."/>
            <person name="Davidsen T.M."/>
            <person name="Wayne K.J."/>
            <person name="Tettelin H."/>
            <person name="Glass J.I."/>
            <person name="Rusch D."/>
            <person name="Podicherti R."/>
            <person name="Tsui H.-C.T."/>
            <person name="Winkler M.E."/>
        </authorList>
    </citation>
    <scope>NUCLEOTIDE SEQUENCE</scope>
</reference>
<accession>A0A382P5V6</accession>